<sequence>MTEKQMSTQLYGLSDALRSLSERYMGTYGGVMDGPTKAFCSDILSFLPESADSVSTARSNILGALYGVARSQPMSNGESSALEPLPVALGVGGSTNPPTATGAEVEANELPAEPFSLDSLVTRNRLVAPSSLRITPAPSADASTTPASGTVAMDAKTYLEIAKEKCDEMVRQHKLAKASKSKQASGLAVRSAKSIQTPRSIAMERPSMSLSRKLRLSNSTDPSSSGNDLTSGSVLGKGLSSFINALASSSKKAPEASLSVSVTPLASPASILPAAQSNTALTTPPRIPRPAQLVLNPSTSRSIGGLDVLLMPPPLCVPSSKRKPDSEQALSNATSSGVAEDPSIDDAMTESGEPAGPSRGRRLRRENGFYEKSHPDIFWTSEWGTIPPEEVDPEIQEVPPPDAVESTYEASLLTDLHVIPLEDTLGDLEYRRLKNQMDLEGLKRKKRRALDREEPQRLAALAAKHTRRAEKAKVRAIKSRLRLQGDAAARLDSAILTAPSVQHPTIAGNALSDGVPDALQSDSSSRLQNMVRSITNVVTGKRKSSSDDTTDLLPAAHLEGGGPSTRPINRKRSMEDVEMDGPQLRTTKKLRRTGSKEE</sequence>
<evidence type="ECO:0000313" key="2">
    <source>
        <dbReference type="EMBL" id="KAL0948413.1"/>
    </source>
</evidence>
<feature type="compositionally biased region" description="Polar residues" evidence="1">
    <location>
        <begin position="216"/>
        <end position="231"/>
    </location>
</feature>
<feature type="compositionally biased region" description="Polar residues" evidence="1">
    <location>
        <begin position="328"/>
        <end position="337"/>
    </location>
</feature>
<name>A0ABR3IYR5_9AGAR</name>
<protein>
    <submittedName>
        <fullName evidence="2">Uncharacterized protein</fullName>
    </submittedName>
</protein>
<feature type="region of interest" description="Disordered" evidence="1">
    <location>
        <begin position="173"/>
        <end position="231"/>
    </location>
</feature>
<feature type="region of interest" description="Disordered" evidence="1">
    <location>
        <begin position="538"/>
        <end position="598"/>
    </location>
</feature>
<feature type="region of interest" description="Disordered" evidence="1">
    <location>
        <begin position="317"/>
        <end position="367"/>
    </location>
</feature>
<comment type="caution">
    <text evidence="2">The sequence shown here is derived from an EMBL/GenBank/DDBJ whole genome shotgun (WGS) entry which is preliminary data.</text>
</comment>
<proteinExistence type="predicted"/>
<keyword evidence="3" id="KW-1185">Reference proteome</keyword>
<evidence type="ECO:0000313" key="3">
    <source>
        <dbReference type="Proteomes" id="UP001556367"/>
    </source>
</evidence>
<organism evidence="2 3">
    <name type="scientific">Hohenbuehelia grisea</name>
    <dbReference type="NCBI Taxonomy" id="104357"/>
    <lineage>
        <taxon>Eukaryota</taxon>
        <taxon>Fungi</taxon>
        <taxon>Dikarya</taxon>
        <taxon>Basidiomycota</taxon>
        <taxon>Agaricomycotina</taxon>
        <taxon>Agaricomycetes</taxon>
        <taxon>Agaricomycetidae</taxon>
        <taxon>Agaricales</taxon>
        <taxon>Pleurotineae</taxon>
        <taxon>Pleurotaceae</taxon>
        <taxon>Hohenbuehelia</taxon>
    </lineage>
</organism>
<accession>A0ABR3IYR5</accession>
<reference evidence="3" key="1">
    <citation type="submission" date="2024-06" db="EMBL/GenBank/DDBJ databases">
        <title>Multi-omics analyses provide insights into the biosynthesis of the anticancer antibiotic pleurotin in Hohenbuehelia grisea.</title>
        <authorList>
            <person name="Weaver J.A."/>
            <person name="Alberti F."/>
        </authorList>
    </citation>
    <scope>NUCLEOTIDE SEQUENCE [LARGE SCALE GENOMIC DNA]</scope>
    <source>
        <strain evidence="3">T-177</strain>
    </source>
</reference>
<dbReference type="Proteomes" id="UP001556367">
    <property type="component" value="Unassembled WGS sequence"/>
</dbReference>
<dbReference type="EMBL" id="JASNQZ010000014">
    <property type="protein sequence ID" value="KAL0948413.1"/>
    <property type="molecule type" value="Genomic_DNA"/>
</dbReference>
<feature type="compositionally biased region" description="Basic residues" evidence="1">
    <location>
        <begin position="586"/>
        <end position="598"/>
    </location>
</feature>
<gene>
    <name evidence="2" type="ORF">HGRIS_010994</name>
</gene>
<evidence type="ECO:0000256" key="1">
    <source>
        <dbReference type="SAM" id="MobiDB-lite"/>
    </source>
</evidence>